<protein>
    <submittedName>
        <fullName evidence="1">Uncharacterized protein</fullName>
    </submittedName>
</protein>
<dbReference type="Proteomes" id="UP000001338">
    <property type="component" value="Unassembled WGS sequence"/>
</dbReference>
<accession>A0A828Z8E3</accession>
<evidence type="ECO:0000313" key="1">
    <source>
        <dbReference type="EMBL" id="EKR66555.1"/>
    </source>
</evidence>
<gene>
    <name evidence="1" type="ORF">LEP1GSC036_3483</name>
</gene>
<reference evidence="1 2" key="1">
    <citation type="submission" date="2012-10" db="EMBL/GenBank/DDBJ databases">
        <authorList>
            <person name="Harkins D.M."/>
            <person name="Durkin A.S."/>
            <person name="Brinkac L.M."/>
            <person name="Haft D.H."/>
            <person name="Selengut J.D."/>
            <person name="Sanka R."/>
            <person name="DePew J."/>
            <person name="Purushe J."/>
            <person name="Whelen A.C."/>
            <person name="Vinetz J.M."/>
            <person name="Sutton G.G."/>
            <person name="Nierman W.C."/>
            <person name="Fouts D.E."/>
        </authorList>
    </citation>
    <scope>NUCLEOTIDE SEQUENCE [LARGE SCALE GENOMIC DNA]</scope>
    <source>
        <strain evidence="1 2">2006001853</strain>
    </source>
</reference>
<comment type="caution">
    <text evidence="1">The sequence shown here is derived from an EMBL/GenBank/DDBJ whole genome shotgun (WGS) entry which is preliminary data.</text>
</comment>
<sequence>MVFHIFKEMISFFNFFLKSDSFSEKNCVSFQFLWRHCLYRDGSHRFNPPKFYHSASGRNGKEI</sequence>
<proteinExistence type="predicted"/>
<dbReference type="EMBL" id="AFLV02000003">
    <property type="protein sequence ID" value="EKR66555.1"/>
    <property type="molecule type" value="Genomic_DNA"/>
</dbReference>
<evidence type="ECO:0000313" key="2">
    <source>
        <dbReference type="Proteomes" id="UP000001338"/>
    </source>
</evidence>
<organism evidence="1 2">
    <name type="scientific">Leptospira weilii str. 2006001853</name>
    <dbReference type="NCBI Taxonomy" id="1001589"/>
    <lineage>
        <taxon>Bacteria</taxon>
        <taxon>Pseudomonadati</taxon>
        <taxon>Spirochaetota</taxon>
        <taxon>Spirochaetia</taxon>
        <taxon>Leptospirales</taxon>
        <taxon>Leptospiraceae</taxon>
        <taxon>Leptospira</taxon>
    </lineage>
</organism>
<name>A0A828Z8E3_9LEPT</name>
<dbReference type="AlphaFoldDB" id="A0A828Z8E3"/>